<dbReference type="GO" id="GO:0016788">
    <property type="term" value="F:hydrolase activity, acting on ester bonds"/>
    <property type="evidence" value="ECO:0007669"/>
    <property type="project" value="InterPro"/>
</dbReference>
<evidence type="ECO:0000259" key="4">
    <source>
        <dbReference type="Pfam" id="PF08774"/>
    </source>
</evidence>
<dbReference type="InterPro" id="IPR011856">
    <property type="entry name" value="tRNA_endonuc-like_dom_sf"/>
</dbReference>
<organism evidence="5 6">
    <name type="scientific">Enterobacter phage Ec_L1</name>
    <dbReference type="NCBI Taxonomy" id="2070180"/>
    <lineage>
        <taxon>Viruses</taxon>
        <taxon>Duplodnaviria</taxon>
        <taxon>Heunggongvirae</taxon>
        <taxon>Uroviricota</taxon>
        <taxon>Caudoviricetes</taxon>
        <taxon>Drexlerviridae</taxon>
        <taxon>Eclunavirus</taxon>
        <taxon>Eclunavirus EcL1</taxon>
    </lineage>
</organism>
<dbReference type="GO" id="GO:0003676">
    <property type="term" value="F:nucleic acid binding"/>
    <property type="evidence" value="ECO:0007669"/>
    <property type="project" value="InterPro"/>
</dbReference>
<reference evidence="5 6" key="1">
    <citation type="submission" date="2017-12" db="EMBL/GenBank/DDBJ databases">
        <title>Genomic analysis of a novel phage Ec_L1 lytic to Enterobacter cloacae.</title>
        <authorList>
            <person name="Li Z."/>
            <person name="Ren H."/>
            <person name="Xu Y."/>
        </authorList>
    </citation>
    <scope>NUCLEOTIDE SEQUENCE [LARGE SCALE GENOMIC DNA]</scope>
</reference>
<dbReference type="EMBL" id="MG732930">
    <property type="protein sequence ID" value="AUV57116.1"/>
    <property type="molecule type" value="Genomic_DNA"/>
</dbReference>
<keyword evidence="3" id="KW-0378">Hydrolase</keyword>
<dbReference type="OrthoDB" id="14295at10239"/>
<dbReference type="Pfam" id="PF08774">
    <property type="entry name" value="VRR_NUC"/>
    <property type="match status" value="1"/>
</dbReference>
<feature type="domain" description="VRR-NUC" evidence="4">
    <location>
        <begin position="21"/>
        <end position="126"/>
    </location>
</feature>
<keyword evidence="2" id="KW-0540">Nuclease</keyword>
<dbReference type="InterPro" id="IPR014883">
    <property type="entry name" value="VRR_NUC"/>
</dbReference>
<dbReference type="Proteomes" id="UP000241856">
    <property type="component" value="Segment"/>
</dbReference>
<gene>
    <name evidence="5" type="ORF">Ec02</name>
</gene>
<dbReference type="GO" id="GO:0004518">
    <property type="term" value="F:nuclease activity"/>
    <property type="evidence" value="ECO:0007669"/>
    <property type="project" value="UniProtKB-KW"/>
</dbReference>
<evidence type="ECO:0000256" key="1">
    <source>
        <dbReference type="ARBA" id="ARBA00001946"/>
    </source>
</evidence>
<sequence length="142" mass="16249">MITDKGDYLEYYERDPSDTRKEEAHQNESASWVKLHYPEIIFWHTVNEGKKTITQADRDQRAGLLKGVSDNVFLNGVCYKFPFGAIELKRVNKSGKGKASPVSADQKEYLRRVRERGGFAAVAYGSEQFKLAFLDMIGEQHE</sequence>
<keyword evidence="6" id="KW-1185">Reference proteome</keyword>
<comment type="cofactor">
    <cofactor evidence="1">
        <name>Mg(2+)</name>
        <dbReference type="ChEBI" id="CHEBI:18420"/>
    </cofactor>
</comment>
<name>A0A2P0W9S6_9CAUD</name>
<protein>
    <recommendedName>
        <fullName evidence="4">VRR-NUC domain-containing protein</fullName>
    </recommendedName>
</protein>
<proteinExistence type="predicted"/>
<evidence type="ECO:0000256" key="3">
    <source>
        <dbReference type="ARBA" id="ARBA00022801"/>
    </source>
</evidence>
<evidence type="ECO:0000313" key="6">
    <source>
        <dbReference type="Proteomes" id="UP000241856"/>
    </source>
</evidence>
<evidence type="ECO:0000313" key="5">
    <source>
        <dbReference type="EMBL" id="AUV57116.1"/>
    </source>
</evidence>
<accession>A0A2P0W9S6</accession>
<evidence type="ECO:0000256" key="2">
    <source>
        <dbReference type="ARBA" id="ARBA00022722"/>
    </source>
</evidence>
<dbReference type="Gene3D" id="3.40.1350.10">
    <property type="match status" value="1"/>
</dbReference>